<reference evidence="2 3" key="1">
    <citation type="submission" date="2019-09" db="EMBL/GenBank/DDBJ databases">
        <title>Draft genome sequences of 48 bacterial type strains from the CCUG.</title>
        <authorList>
            <person name="Tunovic T."/>
            <person name="Pineiro-Iglesias B."/>
            <person name="Unosson C."/>
            <person name="Inganas E."/>
            <person name="Ohlen M."/>
            <person name="Cardew S."/>
            <person name="Jensie-Markopoulos S."/>
            <person name="Salva-Serra F."/>
            <person name="Jaen-Luchoro D."/>
            <person name="Karlsson R."/>
            <person name="Svensson-Stadler L."/>
            <person name="Chun J."/>
            <person name="Moore E."/>
        </authorList>
    </citation>
    <scope>NUCLEOTIDE SEQUENCE [LARGE SCALE GENOMIC DNA]</scope>
    <source>
        <strain evidence="2 3">CCUG 48643</strain>
    </source>
</reference>
<feature type="chain" id="PRO_5030842580" evidence="1">
    <location>
        <begin position="22"/>
        <end position="377"/>
    </location>
</feature>
<organism evidence="2 3">
    <name type="scientific">Vibrio chagasii</name>
    <dbReference type="NCBI Taxonomy" id="170679"/>
    <lineage>
        <taxon>Bacteria</taxon>
        <taxon>Pseudomonadati</taxon>
        <taxon>Pseudomonadota</taxon>
        <taxon>Gammaproteobacteria</taxon>
        <taxon>Vibrionales</taxon>
        <taxon>Vibrionaceae</taxon>
        <taxon>Vibrio</taxon>
    </lineage>
</organism>
<evidence type="ECO:0000313" key="3">
    <source>
        <dbReference type="Proteomes" id="UP000423756"/>
    </source>
</evidence>
<protein>
    <submittedName>
        <fullName evidence="2">Uncharacterized protein</fullName>
    </submittedName>
</protein>
<evidence type="ECO:0000313" key="2">
    <source>
        <dbReference type="EMBL" id="KAB0479110.1"/>
    </source>
</evidence>
<gene>
    <name evidence="2" type="ORF">F7Q91_14280</name>
</gene>
<feature type="signal peptide" evidence="1">
    <location>
        <begin position="1"/>
        <end position="21"/>
    </location>
</feature>
<name>A0A7V7NSZ5_9VIBR</name>
<accession>A0A7V7NSZ5</accession>
<keyword evidence="1" id="KW-0732">Signal</keyword>
<dbReference type="AlphaFoldDB" id="A0A7V7NSZ5"/>
<dbReference type="GeneID" id="77341667"/>
<comment type="caution">
    <text evidence="2">The sequence shown here is derived from an EMBL/GenBank/DDBJ whole genome shotgun (WGS) entry which is preliminary data.</text>
</comment>
<dbReference type="RefSeq" id="WP_137408032.1">
    <property type="nucleotide sequence ID" value="NZ_AP025465.1"/>
</dbReference>
<evidence type="ECO:0000256" key="1">
    <source>
        <dbReference type="SAM" id="SignalP"/>
    </source>
</evidence>
<sequence>MKVRLVGAALLLALFQGNAIAANVTSEQLDNQQKSLNQLNYRIDQILQSLSQYRLARDEHYLGQNGVSDKVSKWYDEHNVWMNKMNDLRRRLSDHQTLAKSDAGAFKSETSLLLNELYTAIDESSQIRKQAVRGMAVLNDIPQYPTDYIQEFSTTIPALNTNVTTTYGAFDDISKTFTVEQMSRLESALLLTSEVLASIINLSRLQYPELTESLENLKQLFAVESLVSKPVDDASKAASFVMSRARRDWFLADAHFRVFEASYQKDRVRIISSPLEASLKQPSLNFMDRKYNDAKHALIVAQRRAYITLYDVYRRTLSTYAPQCKISANHQKYNCALLKSLIGLDRTAIQKMTLDQQRYLHAQLSRVPQAPFSEVIQ</sequence>
<dbReference type="Proteomes" id="UP000423756">
    <property type="component" value="Unassembled WGS sequence"/>
</dbReference>
<dbReference type="EMBL" id="VZPX01000029">
    <property type="protein sequence ID" value="KAB0479110.1"/>
    <property type="molecule type" value="Genomic_DNA"/>
</dbReference>
<proteinExistence type="predicted"/>